<dbReference type="EMBL" id="CP003653">
    <property type="protein sequence ID" value="AFZ34991.1"/>
    <property type="molecule type" value="Genomic_DNA"/>
</dbReference>
<keyword evidence="6" id="KW-1185">Reference proteome</keyword>
<protein>
    <recommendedName>
        <fullName evidence="4">PD-(D/E)XK endonuclease-like domain-containing protein</fullName>
    </recommendedName>
</protein>
<evidence type="ECO:0000256" key="2">
    <source>
        <dbReference type="ARBA" id="ARBA00022806"/>
    </source>
</evidence>
<proteinExistence type="predicted"/>
<feature type="domain" description="PD-(D/E)XK endonuclease-like" evidence="4">
    <location>
        <begin position="9"/>
        <end position="234"/>
    </location>
</feature>
<dbReference type="OrthoDB" id="450180at2"/>
<dbReference type="Gene3D" id="3.90.320.10">
    <property type="match status" value="1"/>
</dbReference>
<dbReference type="Pfam" id="PF12705">
    <property type="entry name" value="PDDEXK_1"/>
    <property type="match status" value="1"/>
</dbReference>
<evidence type="ECO:0000259" key="4">
    <source>
        <dbReference type="Pfam" id="PF12705"/>
    </source>
</evidence>
<dbReference type="RefSeq" id="WP_015192663.1">
    <property type="nucleotide sequence ID" value="NC_019748.1"/>
</dbReference>
<keyword evidence="1" id="KW-0227">DNA damage</keyword>
<accession>K9XSE4</accession>
<keyword evidence="2" id="KW-0067">ATP-binding</keyword>
<dbReference type="HOGENOM" id="CLU_070318_1_0_3"/>
<dbReference type="KEGG" id="scs:Sta7437_1424"/>
<dbReference type="STRING" id="111780.Sta7437_1424"/>
<evidence type="ECO:0000256" key="1">
    <source>
        <dbReference type="ARBA" id="ARBA00022763"/>
    </source>
</evidence>
<dbReference type="eggNOG" id="COG2887">
    <property type="taxonomic scope" value="Bacteria"/>
</dbReference>
<evidence type="ECO:0000313" key="6">
    <source>
        <dbReference type="Proteomes" id="UP000010473"/>
    </source>
</evidence>
<gene>
    <name evidence="5" type="ordered locus">Sta7437_1424</name>
</gene>
<dbReference type="Proteomes" id="UP000010473">
    <property type="component" value="Chromosome"/>
</dbReference>
<dbReference type="AlphaFoldDB" id="K9XSE4"/>
<dbReference type="GO" id="GO:0006281">
    <property type="term" value="P:DNA repair"/>
    <property type="evidence" value="ECO:0007669"/>
    <property type="project" value="UniProtKB-KW"/>
</dbReference>
<dbReference type="GO" id="GO:0004386">
    <property type="term" value="F:helicase activity"/>
    <property type="evidence" value="ECO:0007669"/>
    <property type="project" value="UniProtKB-KW"/>
</dbReference>
<evidence type="ECO:0000256" key="3">
    <source>
        <dbReference type="ARBA" id="ARBA00023204"/>
    </source>
</evidence>
<name>K9XSE4_STAC7</name>
<keyword evidence="2" id="KW-0547">Nucleotide-binding</keyword>
<keyword evidence="2" id="KW-0347">Helicase</keyword>
<sequence length="263" mass="31127">MGTNYFKMRLSQGQLNLLATCPPRFQQVYLDRLTSLPNPEQQETQTWGKCFHLLMQQRELELPIASLLTENEELNQAYQALVEAAPEILLQNSNQWREAEHTRTLSLNGYLLTVIYDLLIADEQQARIFDWKTYLKPQNKTKLAQNWQTRLYLYLLAETSLYLPEQISMTYWFVKLPNQPQSLTFNYNQKQHQKTQQDLMNLLRNLDDWLVGYWEQKIFFPHNFNCQESCPYSDYFLAEEISSKQQRTETLISAIAGIEEIPL</sequence>
<evidence type="ECO:0000313" key="5">
    <source>
        <dbReference type="EMBL" id="AFZ34991.1"/>
    </source>
</evidence>
<dbReference type="InterPro" id="IPR011604">
    <property type="entry name" value="PDDEXK-like_dom_sf"/>
</dbReference>
<dbReference type="PATRIC" id="fig|111780.3.peg.1485"/>
<dbReference type="InterPro" id="IPR038726">
    <property type="entry name" value="PDDEXK_AddAB-type"/>
</dbReference>
<organism evidence="5 6">
    <name type="scientific">Stanieria cyanosphaera (strain ATCC 29371 / PCC 7437)</name>
    <dbReference type="NCBI Taxonomy" id="111780"/>
    <lineage>
        <taxon>Bacteria</taxon>
        <taxon>Bacillati</taxon>
        <taxon>Cyanobacteriota</taxon>
        <taxon>Cyanophyceae</taxon>
        <taxon>Pleurocapsales</taxon>
        <taxon>Dermocarpellaceae</taxon>
        <taxon>Stanieria</taxon>
    </lineage>
</organism>
<reference evidence="6" key="1">
    <citation type="journal article" date="2013" name="Proc. Natl. Acad. Sci. U.S.A.">
        <title>Improving the coverage of the cyanobacterial phylum using diversity-driven genome sequencing.</title>
        <authorList>
            <person name="Shih P.M."/>
            <person name="Wu D."/>
            <person name="Latifi A."/>
            <person name="Axen S.D."/>
            <person name="Fewer D.P."/>
            <person name="Talla E."/>
            <person name="Calteau A."/>
            <person name="Cai F."/>
            <person name="Tandeau de Marsac N."/>
            <person name="Rippka R."/>
            <person name="Herdman M."/>
            <person name="Sivonen K."/>
            <person name="Coursin T."/>
            <person name="Laurent T."/>
            <person name="Goodwin L."/>
            <person name="Nolan M."/>
            <person name="Davenport K.W."/>
            <person name="Han C.S."/>
            <person name="Rubin E.M."/>
            <person name="Eisen J.A."/>
            <person name="Woyke T."/>
            <person name="Gugger M."/>
            <person name="Kerfeld C.A."/>
        </authorList>
    </citation>
    <scope>NUCLEOTIDE SEQUENCE [LARGE SCALE GENOMIC DNA]</scope>
    <source>
        <strain evidence="6">ATCC 29371 / PCC 7437</strain>
    </source>
</reference>
<keyword evidence="2" id="KW-0378">Hydrolase</keyword>
<keyword evidence="3" id="KW-0234">DNA repair</keyword>